<dbReference type="EMBL" id="QFDM01000002">
    <property type="protein sequence ID" value="MCM2465964.1"/>
    <property type="molecule type" value="Genomic_DNA"/>
</dbReference>
<evidence type="ECO:0000313" key="2">
    <source>
        <dbReference type="EMBL" id="MCM2465964.1"/>
    </source>
</evidence>
<dbReference type="AlphaFoldDB" id="A0ABD4TGB2"/>
<sequence length="100" mass="11324">MQDLTLIPVERQIHNAGKRSIREEWKMGPGDRRTTGRKENVAEPGSSYSLSIPWDSTAPCSVGPSGIAPQHPEESPRPSKQEDFRMLIERHRKTLDFLAE</sequence>
<accession>A0ABD4TGB2</accession>
<evidence type="ECO:0000313" key="3">
    <source>
        <dbReference type="Proteomes" id="UP001523230"/>
    </source>
</evidence>
<dbReference type="Proteomes" id="UP001523230">
    <property type="component" value="Unassembled WGS sequence"/>
</dbReference>
<evidence type="ECO:0000256" key="1">
    <source>
        <dbReference type="SAM" id="MobiDB-lite"/>
    </source>
</evidence>
<proteinExistence type="predicted"/>
<feature type="region of interest" description="Disordered" evidence="1">
    <location>
        <begin position="21"/>
        <end position="82"/>
    </location>
</feature>
<reference evidence="2 3" key="1">
    <citation type="submission" date="2018-05" db="EMBL/GenBank/DDBJ databases">
        <title>Isolation and characterization of genus Methanoculleus species and their viruses from deep sea marine sediment offshore southwestern Taiwan.</title>
        <authorList>
            <person name="Wei W.-H."/>
            <person name="Chen W.-C."/>
            <person name="Lai M.-C."/>
            <person name="Chen S.-C."/>
        </authorList>
    </citation>
    <scope>NUCLEOTIDE SEQUENCE [LARGE SCALE GENOMIC DNA]</scope>
    <source>
        <strain evidence="2 3">CWC-02</strain>
    </source>
</reference>
<feature type="compositionally biased region" description="Basic and acidic residues" evidence="1">
    <location>
        <begin position="21"/>
        <end position="41"/>
    </location>
</feature>
<gene>
    <name evidence="2" type="ORF">DIC75_06480</name>
</gene>
<comment type="caution">
    <text evidence="2">The sequence shown here is derived from an EMBL/GenBank/DDBJ whole genome shotgun (WGS) entry which is preliminary data.</text>
</comment>
<organism evidence="2 3">
    <name type="scientific">Methanoculleus oceani</name>
    <dbReference type="NCBI Taxonomy" id="2184756"/>
    <lineage>
        <taxon>Archaea</taxon>
        <taxon>Methanobacteriati</taxon>
        <taxon>Methanobacteriota</taxon>
        <taxon>Stenosarchaea group</taxon>
        <taxon>Methanomicrobia</taxon>
        <taxon>Methanomicrobiales</taxon>
        <taxon>Methanomicrobiaceae</taxon>
        <taxon>Methanoculleus</taxon>
    </lineage>
</organism>
<protein>
    <submittedName>
        <fullName evidence="2">Uncharacterized protein</fullName>
    </submittedName>
</protein>
<keyword evidence="3" id="KW-1185">Reference proteome</keyword>
<feature type="compositionally biased region" description="Basic and acidic residues" evidence="1">
    <location>
        <begin position="71"/>
        <end position="82"/>
    </location>
</feature>
<name>A0ABD4TGB2_9EURY</name>